<dbReference type="PANTHER" id="PTHR48081">
    <property type="entry name" value="AB HYDROLASE SUPERFAMILY PROTEIN C4A8.06C"/>
    <property type="match status" value="1"/>
</dbReference>
<keyword evidence="5" id="KW-1185">Reference proteome</keyword>
<dbReference type="Pfam" id="PF07859">
    <property type="entry name" value="Abhydrolase_3"/>
    <property type="match status" value="1"/>
</dbReference>
<feature type="chain" id="PRO_5012635503" evidence="2">
    <location>
        <begin position="25"/>
        <end position="301"/>
    </location>
</feature>
<dbReference type="PANTHER" id="PTHR48081:SF8">
    <property type="entry name" value="ALPHA_BETA HYDROLASE FOLD-3 DOMAIN-CONTAINING PROTEIN-RELATED"/>
    <property type="match status" value="1"/>
</dbReference>
<evidence type="ECO:0000256" key="1">
    <source>
        <dbReference type="ARBA" id="ARBA00022801"/>
    </source>
</evidence>
<evidence type="ECO:0000259" key="3">
    <source>
        <dbReference type="Pfam" id="PF07859"/>
    </source>
</evidence>
<dbReference type="GO" id="GO:0016787">
    <property type="term" value="F:hydrolase activity"/>
    <property type="evidence" value="ECO:0007669"/>
    <property type="project" value="UniProtKB-KW"/>
</dbReference>
<gene>
    <name evidence="4" type="ORF">SAMN04488109_3967</name>
</gene>
<dbReference type="Gene3D" id="3.40.50.1820">
    <property type="entry name" value="alpha/beta hydrolase"/>
    <property type="match status" value="1"/>
</dbReference>
<keyword evidence="1" id="KW-0378">Hydrolase</keyword>
<dbReference type="Proteomes" id="UP000184212">
    <property type="component" value="Unassembled WGS sequence"/>
</dbReference>
<evidence type="ECO:0000313" key="4">
    <source>
        <dbReference type="EMBL" id="SHH48004.1"/>
    </source>
</evidence>
<dbReference type="STRING" id="947013.SAMN04488109_3967"/>
<feature type="domain" description="Alpha/beta hydrolase fold-3" evidence="3">
    <location>
        <begin position="81"/>
        <end position="278"/>
    </location>
</feature>
<dbReference type="AlphaFoldDB" id="A0A1M5TBB7"/>
<proteinExistence type="predicted"/>
<organism evidence="4 5">
    <name type="scientific">Chryseolinea serpens</name>
    <dbReference type="NCBI Taxonomy" id="947013"/>
    <lineage>
        <taxon>Bacteria</taxon>
        <taxon>Pseudomonadati</taxon>
        <taxon>Bacteroidota</taxon>
        <taxon>Cytophagia</taxon>
        <taxon>Cytophagales</taxon>
        <taxon>Fulvivirgaceae</taxon>
        <taxon>Chryseolinea</taxon>
    </lineage>
</organism>
<dbReference type="EMBL" id="FQWQ01000003">
    <property type="protein sequence ID" value="SHH48004.1"/>
    <property type="molecule type" value="Genomic_DNA"/>
</dbReference>
<reference evidence="4 5" key="1">
    <citation type="submission" date="2016-11" db="EMBL/GenBank/DDBJ databases">
        <authorList>
            <person name="Jaros S."/>
            <person name="Januszkiewicz K."/>
            <person name="Wedrychowicz H."/>
        </authorList>
    </citation>
    <scope>NUCLEOTIDE SEQUENCE [LARGE SCALE GENOMIC DNA]</scope>
    <source>
        <strain evidence="4 5">DSM 24574</strain>
    </source>
</reference>
<name>A0A1M5TBB7_9BACT</name>
<evidence type="ECO:0000256" key="2">
    <source>
        <dbReference type="SAM" id="SignalP"/>
    </source>
</evidence>
<keyword evidence="2" id="KW-0732">Signal</keyword>
<accession>A0A1M5TBB7</accession>
<feature type="signal peptide" evidence="2">
    <location>
        <begin position="1"/>
        <end position="24"/>
    </location>
</feature>
<dbReference type="InterPro" id="IPR050300">
    <property type="entry name" value="GDXG_lipolytic_enzyme"/>
</dbReference>
<dbReference type="InterPro" id="IPR013094">
    <property type="entry name" value="AB_hydrolase_3"/>
</dbReference>
<dbReference type="OrthoDB" id="9815425at2"/>
<dbReference type="InterPro" id="IPR029058">
    <property type="entry name" value="AB_hydrolase_fold"/>
</dbReference>
<sequence>MMKQTLKIFLMGILVQLSYTGLTAQSIADSTLQKIGGERAFYETLGKIYPAEHSVTVTEATIAGVKSYWFNEGLTGQKHIIIYLHGGVYALGSINSYRAMISHLSKSINLPIVYIEYSRAPENPYPAATNESLKVYRELRNKYPGYKISVIGDSAGGGLAIQLVYNSIESKLPAPNALALISPWVDLKTQNNSYITRQSVDPILSKKMLHDHALLYNPTHNKAADPSELKFRTFPPVLLLVGTDEVLNDDSKNFYNYIKPVQKQARLKEFPGQKHVWLVSDINSKASVEAMDDIKGFITSK</sequence>
<protein>
    <submittedName>
        <fullName evidence="4">Acetyl esterase/lipase</fullName>
    </submittedName>
</protein>
<evidence type="ECO:0000313" key="5">
    <source>
        <dbReference type="Proteomes" id="UP000184212"/>
    </source>
</evidence>
<dbReference type="SUPFAM" id="SSF53474">
    <property type="entry name" value="alpha/beta-Hydrolases"/>
    <property type="match status" value="1"/>
</dbReference>